<name>A0A8H8BUS7_9HELO</name>
<organism evidence="3 4">
    <name type="scientific">Cadophora malorum</name>
    <dbReference type="NCBI Taxonomy" id="108018"/>
    <lineage>
        <taxon>Eukaryota</taxon>
        <taxon>Fungi</taxon>
        <taxon>Dikarya</taxon>
        <taxon>Ascomycota</taxon>
        <taxon>Pezizomycotina</taxon>
        <taxon>Leotiomycetes</taxon>
        <taxon>Helotiales</taxon>
        <taxon>Ploettnerulaceae</taxon>
        <taxon>Cadophora</taxon>
    </lineage>
</organism>
<sequence length="319" mass="36164">MSTPSGPLTTFKIFPNLPYELRCMIWEATCLPRLIEIEYDEDEGFTPRNCDPIALKICKESRKLIEQSYPLCFGSIFHPPKTRFNFAIDTLYIGNEIEEHVPHFFSTFGPLEISSLQVLALEDCYNETTLPFETTLTSQLQRMVKKFTGLRELLIVYDVVAMTDRTIDCADGHPLEIHTEIPSELKHPSVMIDPLPKDEDAEAHGFKLWEVKKCNPVYGWRRCPGGVSFSDLDLSLEDDMSDEENFGLYGPWGGPPPPLAMGLARMFGGPLDSDEEDDMFGYGVDFDEDDEESDDLDEDDDEEDDEEDQDDAASIDSVD</sequence>
<evidence type="ECO:0000256" key="1">
    <source>
        <dbReference type="SAM" id="MobiDB-lite"/>
    </source>
</evidence>
<dbReference type="Pfam" id="PF20150">
    <property type="entry name" value="2EXR"/>
    <property type="match status" value="1"/>
</dbReference>
<dbReference type="AlphaFoldDB" id="A0A8H8BUS7"/>
<dbReference type="InterPro" id="IPR045518">
    <property type="entry name" value="2EXR"/>
</dbReference>
<accession>A0A8H8BUS7</accession>
<feature type="compositionally biased region" description="Acidic residues" evidence="1">
    <location>
        <begin position="272"/>
        <end position="319"/>
    </location>
</feature>
<evidence type="ECO:0000313" key="4">
    <source>
        <dbReference type="Proteomes" id="UP000664132"/>
    </source>
</evidence>
<dbReference type="Proteomes" id="UP000664132">
    <property type="component" value="Unassembled WGS sequence"/>
</dbReference>
<reference evidence="3" key="1">
    <citation type="submission" date="2021-02" db="EMBL/GenBank/DDBJ databases">
        <title>Genome sequence Cadophora malorum strain M34.</title>
        <authorList>
            <person name="Stefanovic E."/>
            <person name="Vu D."/>
            <person name="Scully C."/>
            <person name="Dijksterhuis J."/>
            <person name="Roader J."/>
            <person name="Houbraken J."/>
        </authorList>
    </citation>
    <scope>NUCLEOTIDE SEQUENCE</scope>
    <source>
        <strain evidence="3">M34</strain>
    </source>
</reference>
<gene>
    <name evidence="3" type="ORF">IFR04_002139</name>
</gene>
<comment type="caution">
    <text evidence="3">The sequence shown here is derived from an EMBL/GenBank/DDBJ whole genome shotgun (WGS) entry which is preliminary data.</text>
</comment>
<dbReference type="EMBL" id="JAFJYH010000017">
    <property type="protein sequence ID" value="KAG4424791.1"/>
    <property type="molecule type" value="Genomic_DNA"/>
</dbReference>
<feature type="region of interest" description="Disordered" evidence="1">
    <location>
        <begin position="267"/>
        <end position="319"/>
    </location>
</feature>
<feature type="domain" description="2EXR" evidence="2">
    <location>
        <begin position="11"/>
        <end position="91"/>
    </location>
</feature>
<dbReference type="PANTHER" id="PTHR35910:SF6">
    <property type="entry name" value="2EXR DOMAIN-CONTAINING PROTEIN"/>
    <property type="match status" value="1"/>
</dbReference>
<dbReference type="PANTHER" id="PTHR35910">
    <property type="entry name" value="2EXR DOMAIN-CONTAINING PROTEIN"/>
    <property type="match status" value="1"/>
</dbReference>
<protein>
    <recommendedName>
        <fullName evidence="2">2EXR domain-containing protein</fullName>
    </recommendedName>
</protein>
<dbReference type="OrthoDB" id="3513892at2759"/>
<keyword evidence="4" id="KW-1185">Reference proteome</keyword>
<evidence type="ECO:0000259" key="2">
    <source>
        <dbReference type="Pfam" id="PF20150"/>
    </source>
</evidence>
<proteinExistence type="predicted"/>
<evidence type="ECO:0000313" key="3">
    <source>
        <dbReference type="EMBL" id="KAG4424791.1"/>
    </source>
</evidence>